<evidence type="ECO:0000256" key="1">
    <source>
        <dbReference type="ARBA" id="ARBA00008056"/>
    </source>
</evidence>
<dbReference type="Pfam" id="PF03171">
    <property type="entry name" value="2OG-FeII_Oxy"/>
    <property type="match status" value="1"/>
</dbReference>
<reference evidence="7" key="1">
    <citation type="submission" date="2025-08" db="UniProtKB">
        <authorList>
            <consortium name="RefSeq"/>
        </authorList>
    </citation>
    <scope>IDENTIFICATION</scope>
</reference>
<dbReference type="RefSeq" id="XP_039141312.1">
    <property type="nucleotide sequence ID" value="XM_039285378.1"/>
</dbReference>
<keyword evidence="3" id="KW-0560">Oxidoreductase</keyword>
<evidence type="ECO:0000259" key="5">
    <source>
        <dbReference type="PROSITE" id="PS51471"/>
    </source>
</evidence>
<dbReference type="PANTHER" id="PTHR10209">
    <property type="entry name" value="OXIDOREDUCTASE, 2OG-FE II OXYGENASE FAMILY PROTEIN"/>
    <property type="match status" value="1"/>
</dbReference>
<evidence type="ECO:0000256" key="3">
    <source>
        <dbReference type="ARBA" id="ARBA00023002"/>
    </source>
</evidence>
<dbReference type="GO" id="GO:0046872">
    <property type="term" value="F:metal ion binding"/>
    <property type="evidence" value="ECO:0007669"/>
    <property type="project" value="UniProtKB-KW"/>
</dbReference>
<dbReference type="InterPro" id="IPR005123">
    <property type="entry name" value="Oxoglu/Fe-dep_dioxygenase_dom"/>
</dbReference>
<evidence type="ECO:0000256" key="4">
    <source>
        <dbReference type="ARBA" id="ARBA00023004"/>
    </source>
</evidence>
<dbReference type="InterPro" id="IPR027443">
    <property type="entry name" value="IPNS-like_sf"/>
</dbReference>
<keyword evidence="6" id="KW-1185">Reference proteome</keyword>
<keyword evidence="4" id="KW-0408">Iron</keyword>
<evidence type="ECO:0000256" key="2">
    <source>
        <dbReference type="ARBA" id="ARBA00022723"/>
    </source>
</evidence>
<organism evidence="6 7">
    <name type="scientific">Dioscorea cayennensis subsp. rotundata</name>
    <name type="common">White Guinea yam</name>
    <name type="synonym">Dioscorea rotundata</name>
    <dbReference type="NCBI Taxonomy" id="55577"/>
    <lineage>
        <taxon>Eukaryota</taxon>
        <taxon>Viridiplantae</taxon>
        <taxon>Streptophyta</taxon>
        <taxon>Embryophyta</taxon>
        <taxon>Tracheophyta</taxon>
        <taxon>Spermatophyta</taxon>
        <taxon>Magnoliopsida</taxon>
        <taxon>Liliopsida</taxon>
        <taxon>Dioscoreales</taxon>
        <taxon>Dioscoreaceae</taxon>
        <taxon>Dioscorea</taxon>
    </lineage>
</organism>
<gene>
    <name evidence="7" type="primary">LOC120278646</name>
</gene>
<dbReference type="Proteomes" id="UP001515500">
    <property type="component" value="Chromosome 16"/>
</dbReference>
<dbReference type="Gene3D" id="2.60.120.330">
    <property type="entry name" value="B-lactam Antibiotic, Isopenicillin N Synthase, Chain"/>
    <property type="match status" value="1"/>
</dbReference>
<evidence type="ECO:0000313" key="6">
    <source>
        <dbReference type="Proteomes" id="UP001515500"/>
    </source>
</evidence>
<name>A0AB40CRZ4_DIOCR</name>
<accession>A0AB40CRZ4</accession>
<comment type="similarity">
    <text evidence="1">Belongs to the iron/ascorbate-dependent oxidoreductase family.</text>
</comment>
<proteinExistence type="inferred from homology"/>
<evidence type="ECO:0000313" key="7">
    <source>
        <dbReference type="RefSeq" id="XP_039141312.1"/>
    </source>
</evidence>
<feature type="domain" description="Fe2OG dioxygenase" evidence="5">
    <location>
        <begin position="27"/>
        <end position="134"/>
    </location>
</feature>
<dbReference type="SUPFAM" id="SSF51197">
    <property type="entry name" value="Clavaminate synthase-like"/>
    <property type="match status" value="1"/>
</dbReference>
<dbReference type="GO" id="GO:0051213">
    <property type="term" value="F:dioxygenase activity"/>
    <property type="evidence" value="ECO:0007669"/>
    <property type="project" value="UniProtKB-ARBA"/>
</dbReference>
<dbReference type="PANTHER" id="PTHR10209:SF590">
    <property type="entry name" value="2-OXOGLUTARATE (2OG) AND FE(II)-DEPENDENT OXYGENASE SUPERFAMILY PROTEIN"/>
    <property type="match status" value="1"/>
</dbReference>
<keyword evidence="2" id="KW-0479">Metal-binding</keyword>
<dbReference type="PROSITE" id="PS51471">
    <property type="entry name" value="FE2OG_OXY"/>
    <property type="match status" value="1"/>
</dbReference>
<dbReference type="InterPro" id="IPR044861">
    <property type="entry name" value="IPNS-like_FE2OG_OXY"/>
</dbReference>
<protein>
    <submittedName>
        <fullName evidence="7">2-oxoglutarate-Fe(II) type oxidoreductase hxnY-like</fullName>
    </submittedName>
</protein>
<dbReference type="AlphaFoldDB" id="A0AB40CRZ4"/>
<sequence length="174" mass="19394">MALLQHIWTVNIKSNLCCHLSSGVIQSPTYPLCNTASEIIEDNNGRLGASAHSDFGMVTLLVTDGCPRSSGMSICRDKDRRPQLWENVPHVNGALIVNVGDLLERWTNCLFRSTLHRVLPPRQERYSVAFFIDPNSDCLVECLETCCSEKNPPRFPAIRSGDHLQARIKAAYGL</sequence>
<dbReference type="GeneID" id="120278646"/>